<evidence type="ECO:0000313" key="3">
    <source>
        <dbReference type="Proteomes" id="UP000198778"/>
    </source>
</evidence>
<dbReference type="Pfam" id="PF11181">
    <property type="entry name" value="YflT"/>
    <property type="match status" value="1"/>
</dbReference>
<keyword evidence="3" id="KW-1185">Reference proteome</keyword>
<proteinExistence type="predicted"/>
<dbReference type="STRING" id="745820.SAMN04488053_109125"/>
<sequence>MNPLYKEFYSDQEVVDAVTGIKEKGVSEDDIYILTHDDDRTERVADNADANTVGTGDMNFGTSAKNVFRKQGDELRAKFEELGYSKDMANDLEEKLDDGKVIVVVTNAPDGIAL</sequence>
<protein>
    <submittedName>
        <fullName evidence="2">Heat induced stress protein YflT</fullName>
    </submittedName>
</protein>
<feature type="domain" description="General stress protein 17M-like" evidence="1">
    <location>
        <begin position="4"/>
        <end position="99"/>
    </location>
</feature>
<dbReference type="AlphaFoldDB" id="A0A1H0I0U2"/>
<dbReference type="OrthoDB" id="2353304at2"/>
<dbReference type="Proteomes" id="UP000198778">
    <property type="component" value="Unassembled WGS sequence"/>
</dbReference>
<accession>A0A1H0I0U2</accession>
<organism evidence="2 3">
    <name type="scientific">Alkalicoccus daliensis</name>
    <dbReference type="NCBI Taxonomy" id="745820"/>
    <lineage>
        <taxon>Bacteria</taxon>
        <taxon>Bacillati</taxon>
        <taxon>Bacillota</taxon>
        <taxon>Bacilli</taxon>
        <taxon>Bacillales</taxon>
        <taxon>Bacillaceae</taxon>
        <taxon>Alkalicoccus</taxon>
    </lineage>
</organism>
<dbReference type="EMBL" id="FNIL01000009">
    <property type="protein sequence ID" value="SDO24989.1"/>
    <property type="molecule type" value="Genomic_DNA"/>
</dbReference>
<dbReference type="RefSeq" id="WP_090843487.1">
    <property type="nucleotide sequence ID" value="NZ_FNIL01000009.1"/>
</dbReference>
<dbReference type="InterPro" id="IPR025889">
    <property type="entry name" value="GSP17M-like_dom"/>
</dbReference>
<reference evidence="3" key="1">
    <citation type="submission" date="2016-10" db="EMBL/GenBank/DDBJ databases">
        <authorList>
            <person name="Varghese N."/>
            <person name="Submissions S."/>
        </authorList>
    </citation>
    <scope>NUCLEOTIDE SEQUENCE [LARGE SCALE GENOMIC DNA]</scope>
    <source>
        <strain evidence="3">CGMCC 1.10369</strain>
    </source>
</reference>
<name>A0A1H0I0U2_9BACI</name>
<gene>
    <name evidence="2" type="ORF">SAMN04488053_109125</name>
</gene>
<evidence type="ECO:0000313" key="2">
    <source>
        <dbReference type="EMBL" id="SDO24989.1"/>
    </source>
</evidence>
<evidence type="ECO:0000259" key="1">
    <source>
        <dbReference type="Pfam" id="PF11181"/>
    </source>
</evidence>